<dbReference type="AlphaFoldDB" id="A0A1C4VJ46"/>
<dbReference type="InterPro" id="IPR050171">
    <property type="entry name" value="MFS_Transporters"/>
</dbReference>
<dbReference type="Gene3D" id="1.20.1250.20">
    <property type="entry name" value="MFS general substrate transporter like domains"/>
    <property type="match status" value="1"/>
</dbReference>
<evidence type="ECO:0000256" key="5">
    <source>
        <dbReference type="ARBA" id="ARBA00022989"/>
    </source>
</evidence>
<feature type="transmembrane region" description="Helical" evidence="7">
    <location>
        <begin position="173"/>
        <end position="195"/>
    </location>
</feature>
<dbReference type="InterPro" id="IPR036259">
    <property type="entry name" value="MFS_trans_sf"/>
</dbReference>
<evidence type="ECO:0000256" key="2">
    <source>
        <dbReference type="ARBA" id="ARBA00022448"/>
    </source>
</evidence>
<dbReference type="GO" id="GO:0005886">
    <property type="term" value="C:plasma membrane"/>
    <property type="evidence" value="ECO:0007669"/>
    <property type="project" value="UniProtKB-SubCell"/>
</dbReference>
<dbReference type="GO" id="GO:0022857">
    <property type="term" value="F:transmembrane transporter activity"/>
    <property type="evidence" value="ECO:0007669"/>
    <property type="project" value="InterPro"/>
</dbReference>
<evidence type="ECO:0000313" key="10">
    <source>
        <dbReference type="Proteomes" id="UP000198224"/>
    </source>
</evidence>
<dbReference type="SUPFAM" id="SSF103473">
    <property type="entry name" value="MFS general substrate transporter"/>
    <property type="match status" value="1"/>
</dbReference>
<gene>
    <name evidence="9" type="ORF">GA0070612_1498</name>
</gene>
<feature type="transmembrane region" description="Helical" evidence="7">
    <location>
        <begin position="349"/>
        <end position="369"/>
    </location>
</feature>
<feature type="transmembrane region" description="Helical" evidence="7">
    <location>
        <begin position="292"/>
        <end position="311"/>
    </location>
</feature>
<keyword evidence="2" id="KW-0813">Transport</keyword>
<dbReference type="InterPro" id="IPR011701">
    <property type="entry name" value="MFS"/>
</dbReference>
<dbReference type="PANTHER" id="PTHR23517:SF2">
    <property type="entry name" value="MULTIDRUG RESISTANCE PROTEIN MDTH"/>
    <property type="match status" value="1"/>
</dbReference>
<name>A0A1C4VJ46_9ACTN</name>
<feature type="transmembrane region" description="Helical" evidence="7">
    <location>
        <begin position="52"/>
        <end position="73"/>
    </location>
</feature>
<keyword evidence="6 7" id="KW-0472">Membrane</keyword>
<dbReference type="Proteomes" id="UP000198224">
    <property type="component" value="Chromosome I"/>
</dbReference>
<feature type="transmembrane region" description="Helical" evidence="7">
    <location>
        <begin position="207"/>
        <end position="225"/>
    </location>
</feature>
<keyword evidence="10" id="KW-1185">Reference proteome</keyword>
<evidence type="ECO:0000256" key="4">
    <source>
        <dbReference type="ARBA" id="ARBA00022692"/>
    </source>
</evidence>
<feature type="transmembrane region" description="Helical" evidence="7">
    <location>
        <begin position="115"/>
        <end position="133"/>
    </location>
</feature>
<accession>A0A1C4VJ46</accession>
<feature type="transmembrane region" description="Helical" evidence="7">
    <location>
        <begin position="419"/>
        <end position="442"/>
    </location>
</feature>
<dbReference type="Pfam" id="PF07690">
    <property type="entry name" value="MFS_1"/>
    <property type="match status" value="1"/>
</dbReference>
<keyword evidence="4 7" id="KW-0812">Transmembrane</keyword>
<evidence type="ECO:0000313" key="9">
    <source>
        <dbReference type="EMBL" id="SCE84024.1"/>
    </source>
</evidence>
<feature type="transmembrane region" description="Helical" evidence="7">
    <location>
        <begin position="139"/>
        <end position="161"/>
    </location>
</feature>
<reference evidence="10" key="1">
    <citation type="submission" date="2016-06" db="EMBL/GenBank/DDBJ databases">
        <authorList>
            <person name="Varghese N."/>
            <person name="Submissions Spin"/>
        </authorList>
    </citation>
    <scope>NUCLEOTIDE SEQUENCE [LARGE SCALE GENOMIC DNA]</scope>
    <source>
        <strain evidence="10">DSM 45160</strain>
    </source>
</reference>
<keyword evidence="5 7" id="KW-1133">Transmembrane helix</keyword>
<evidence type="ECO:0000259" key="8">
    <source>
        <dbReference type="PROSITE" id="PS50850"/>
    </source>
</evidence>
<feature type="domain" description="Major facilitator superfamily (MFS) profile" evidence="8">
    <location>
        <begin position="48"/>
        <end position="443"/>
    </location>
</feature>
<feature type="transmembrane region" description="Helical" evidence="7">
    <location>
        <begin position="85"/>
        <end position="103"/>
    </location>
</feature>
<keyword evidence="3" id="KW-1003">Cell membrane</keyword>
<dbReference type="PANTHER" id="PTHR23517">
    <property type="entry name" value="RESISTANCE PROTEIN MDTM, PUTATIVE-RELATED-RELATED"/>
    <property type="match status" value="1"/>
</dbReference>
<dbReference type="CDD" id="cd17329">
    <property type="entry name" value="MFS_MdtH_MDR_like"/>
    <property type="match status" value="1"/>
</dbReference>
<sequence>MADPSDTVRLITRRPRRQRGALKTSRVLSHPANRMPVMLRRALPRRPEARRILVGTLLSAIGRGLTLPFLFIYLTDVRGLTDARAGLVIGWYGVVTLALSPLGGTLIDRFGARRVVVPCLLIEAIGTGSLALVNSTGSALLVMTVVAVGSSAIWSGQNTILASLTDDGERQRVFGLNFALLNLGIGIGGMTSGAIVDTARPGTFQTIYLLDAVTYLMPAIILLTLPGVGHRLGSRTGVGGPSPGGYLTVLRDRPFRRLVIFGLILTTCGYAQIEVGFAAYAVRVAQVETRVVAWALAANTVMIVLAQLVVIRRIEGRSRTRALAVVGAVFATAWLVLGAAGLVSGENALLAALCVVACSAIFGFGETMLSPVMPAITNALATDELRGRYNAMSSMIFGISGVIGPVTAGPLIGAADGKVWVATVVGGCLVASLVALSLRRLLSADQDGRMTPTSTSPEPTPAPA</sequence>
<organism evidence="9 10">
    <name type="scientific">Micromonospora chokoriensis</name>
    <dbReference type="NCBI Taxonomy" id="356851"/>
    <lineage>
        <taxon>Bacteria</taxon>
        <taxon>Bacillati</taxon>
        <taxon>Actinomycetota</taxon>
        <taxon>Actinomycetes</taxon>
        <taxon>Micromonosporales</taxon>
        <taxon>Micromonosporaceae</taxon>
        <taxon>Micromonospora</taxon>
    </lineage>
</organism>
<proteinExistence type="predicted"/>
<evidence type="ECO:0000256" key="7">
    <source>
        <dbReference type="SAM" id="Phobius"/>
    </source>
</evidence>
<feature type="transmembrane region" description="Helical" evidence="7">
    <location>
        <begin position="258"/>
        <end position="280"/>
    </location>
</feature>
<comment type="subcellular location">
    <subcellularLocation>
        <location evidence="1">Cell membrane</location>
        <topology evidence="1">Multi-pass membrane protein</topology>
    </subcellularLocation>
</comment>
<dbReference type="PROSITE" id="PS50850">
    <property type="entry name" value="MFS"/>
    <property type="match status" value="1"/>
</dbReference>
<evidence type="ECO:0000256" key="1">
    <source>
        <dbReference type="ARBA" id="ARBA00004651"/>
    </source>
</evidence>
<dbReference type="InterPro" id="IPR020846">
    <property type="entry name" value="MFS_dom"/>
</dbReference>
<feature type="transmembrane region" description="Helical" evidence="7">
    <location>
        <begin position="389"/>
        <end position="413"/>
    </location>
</feature>
<protein>
    <submittedName>
        <fullName evidence="9">Na+/melibiose symporter</fullName>
    </submittedName>
</protein>
<evidence type="ECO:0000256" key="6">
    <source>
        <dbReference type="ARBA" id="ARBA00023136"/>
    </source>
</evidence>
<dbReference type="EMBL" id="LT607409">
    <property type="protein sequence ID" value="SCE84024.1"/>
    <property type="molecule type" value="Genomic_DNA"/>
</dbReference>
<feature type="transmembrane region" description="Helical" evidence="7">
    <location>
        <begin position="323"/>
        <end position="343"/>
    </location>
</feature>
<evidence type="ECO:0000256" key="3">
    <source>
        <dbReference type="ARBA" id="ARBA00022475"/>
    </source>
</evidence>